<dbReference type="GeneID" id="59282615"/>
<evidence type="ECO:0000313" key="2">
    <source>
        <dbReference type="Proteomes" id="UP000578531"/>
    </source>
</evidence>
<keyword evidence="2" id="KW-1185">Reference proteome</keyword>
<dbReference type="AlphaFoldDB" id="A0A8H6L9U5"/>
<organism evidence="1 2">
    <name type="scientific">Letharia columbiana</name>
    <dbReference type="NCBI Taxonomy" id="112416"/>
    <lineage>
        <taxon>Eukaryota</taxon>
        <taxon>Fungi</taxon>
        <taxon>Dikarya</taxon>
        <taxon>Ascomycota</taxon>
        <taxon>Pezizomycotina</taxon>
        <taxon>Lecanoromycetes</taxon>
        <taxon>OSLEUM clade</taxon>
        <taxon>Lecanoromycetidae</taxon>
        <taxon>Lecanorales</taxon>
        <taxon>Lecanorineae</taxon>
        <taxon>Parmeliaceae</taxon>
        <taxon>Letharia</taxon>
    </lineage>
</organism>
<dbReference type="RefSeq" id="XP_037170391.1">
    <property type="nucleotide sequence ID" value="XM_037302884.1"/>
</dbReference>
<dbReference type="Proteomes" id="UP000578531">
    <property type="component" value="Unassembled WGS sequence"/>
</dbReference>
<comment type="caution">
    <text evidence="1">The sequence shown here is derived from an EMBL/GenBank/DDBJ whole genome shotgun (WGS) entry which is preliminary data.</text>
</comment>
<protein>
    <submittedName>
        <fullName evidence="1">Uncharacterized protein</fullName>
    </submittedName>
</protein>
<gene>
    <name evidence="1" type="ORF">HO173_000937</name>
</gene>
<accession>A0A8H6L9U5</accession>
<evidence type="ECO:0000313" key="1">
    <source>
        <dbReference type="EMBL" id="KAF6241143.1"/>
    </source>
</evidence>
<reference evidence="1 2" key="1">
    <citation type="journal article" date="2020" name="Genomics">
        <title>Complete, high-quality genomes from long-read metagenomic sequencing of two wolf lichen thalli reveals enigmatic genome architecture.</title>
        <authorList>
            <person name="McKenzie S.K."/>
            <person name="Walston R.F."/>
            <person name="Allen J.L."/>
        </authorList>
    </citation>
    <scope>NUCLEOTIDE SEQUENCE [LARGE SCALE GENOMIC DNA]</scope>
    <source>
        <strain evidence="1">WasteWater2</strain>
    </source>
</reference>
<proteinExistence type="predicted"/>
<name>A0A8H6L9U5_9LECA</name>
<sequence length="60" mass="6523">MMTLGYATLVRGILYTPSNAALLWNWADTRCLDAFPESFVDPAFVAWAMMAFGSGLGSSE</sequence>
<dbReference type="EMBL" id="JACCJC010000002">
    <property type="protein sequence ID" value="KAF6241143.1"/>
    <property type="molecule type" value="Genomic_DNA"/>
</dbReference>